<feature type="domain" description="HTH araC/xylS-type" evidence="5">
    <location>
        <begin position="522"/>
        <end position="618"/>
    </location>
</feature>
<keyword evidence="4" id="KW-0472">Membrane</keyword>
<keyword evidence="4" id="KW-0812">Transmembrane</keyword>
<keyword evidence="3" id="KW-0804">Transcription</keyword>
<dbReference type="InterPro" id="IPR020449">
    <property type="entry name" value="Tscrpt_reg_AraC-type_HTH"/>
</dbReference>
<feature type="transmembrane region" description="Helical" evidence="4">
    <location>
        <begin position="181"/>
        <end position="198"/>
    </location>
</feature>
<keyword evidence="1" id="KW-0805">Transcription regulation</keyword>
<sequence>MKLTLEYFLREIVPLISAQFFLAFLIYFTLIKKQIKRIYPFYAAFIISFILFLGGRLLHQWLSTTGIANALYIRMFLLFGVGIPSLLLATAIQMKYRVTTKWYFIAYVPGVVFSLLYILIRDCVSICEIGKFFGYTPRQIKSLHLTIWYVHGLQIAAAFLMMVVPSVLFISKKDGNINVRYNLIGVLLFGISMIIGTALQEWWILYSSSIICVIFWGVSIYLDIRQMRDKAEVFSPLIHEELFHSIGKRSATEATLSKLFNAVGVTSEVSRFIVIKPDLSVDDVNAAAFSGEFIHQELGSDIFHGILEAGNYVFLPSGSLNIGLCICEGNTLDENSILAVGEALRESVEKHLSITVSVGIGTSYSSLSELRLSYQEAYEAVLHASSNGGNMVVRYTDLAQSAVNATYPFRLRQELLLKIRSGHVEDINDNIHVLLEKLNTFCHGRSGVLKQRVHEIIFMISDAVISDGGDPVILFDRMEISGVKIDQAASVKEVEEIVHRETIFYAKQIAEVGESRVDNVVERALAFIAEHYGEDIGVGEIAEKLNVSRSYLMALFKKSTGHTVNQHLTDVRIEMAKVILMKKNVTETAFEVGFNSSNYFTTVFKKQLGMTPKDYQFQNRQD</sequence>
<feature type="transmembrane region" description="Helical" evidence="4">
    <location>
        <begin position="12"/>
        <end position="31"/>
    </location>
</feature>
<feature type="transmembrane region" description="Helical" evidence="4">
    <location>
        <begin position="71"/>
        <end position="90"/>
    </location>
</feature>
<dbReference type="Pfam" id="PF17853">
    <property type="entry name" value="GGDEF_2"/>
    <property type="match status" value="1"/>
</dbReference>
<accession>A0ABU5N0R4</accession>
<protein>
    <submittedName>
        <fullName evidence="6">AraC family transcriptional regulator</fullName>
    </submittedName>
</protein>
<keyword evidence="2" id="KW-0238">DNA-binding</keyword>
<feature type="transmembrane region" description="Helical" evidence="4">
    <location>
        <begin position="38"/>
        <end position="59"/>
    </location>
</feature>
<dbReference type="SUPFAM" id="SSF46689">
    <property type="entry name" value="Homeodomain-like"/>
    <property type="match status" value="2"/>
</dbReference>
<dbReference type="SMART" id="SM00342">
    <property type="entry name" value="HTH_ARAC"/>
    <property type="match status" value="1"/>
</dbReference>
<dbReference type="PANTHER" id="PTHR43280">
    <property type="entry name" value="ARAC-FAMILY TRANSCRIPTIONAL REGULATOR"/>
    <property type="match status" value="1"/>
</dbReference>
<feature type="transmembrane region" description="Helical" evidence="4">
    <location>
        <begin position="102"/>
        <end position="120"/>
    </location>
</feature>
<gene>
    <name evidence="6" type="ORF">P9H32_15385</name>
</gene>
<dbReference type="InterPro" id="IPR018062">
    <property type="entry name" value="HTH_AraC-typ_CS"/>
</dbReference>
<keyword evidence="7" id="KW-1185">Reference proteome</keyword>
<dbReference type="RefSeq" id="WP_322609792.1">
    <property type="nucleotide sequence ID" value="NZ_JARVCO010000012.1"/>
</dbReference>
<evidence type="ECO:0000256" key="2">
    <source>
        <dbReference type="ARBA" id="ARBA00023125"/>
    </source>
</evidence>
<dbReference type="PROSITE" id="PS00041">
    <property type="entry name" value="HTH_ARAC_FAMILY_1"/>
    <property type="match status" value="1"/>
</dbReference>
<dbReference type="Gene3D" id="1.10.10.60">
    <property type="entry name" value="Homeodomain-like"/>
    <property type="match status" value="2"/>
</dbReference>
<dbReference type="InterPro" id="IPR041522">
    <property type="entry name" value="CdaR_GGDEF"/>
</dbReference>
<dbReference type="InterPro" id="IPR009057">
    <property type="entry name" value="Homeodomain-like_sf"/>
</dbReference>
<evidence type="ECO:0000313" key="7">
    <source>
        <dbReference type="Proteomes" id="UP001290861"/>
    </source>
</evidence>
<comment type="caution">
    <text evidence="6">The sequence shown here is derived from an EMBL/GenBank/DDBJ whole genome shotgun (WGS) entry which is preliminary data.</text>
</comment>
<evidence type="ECO:0000313" key="6">
    <source>
        <dbReference type="EMBL" id="MDZ8120013.1"/>
    </source>
</evidence>
<dbReference type="InterPro" id="IPR018060">
    <property type="entry name" value="HTH_AraC"/>
</dbReference>
<evidence type="ECO:0000256" key="4">
    <source>
        <dbReference type="SAM" id="Phobius"/>
    </source>
</evidence>
<feature type="transmembrane region" description="Helical" evidence="4">
    <location>
        <begin position="147"/>
        <end position="169"/>
    </location>
</feature>
<proteinExistence type="predicted"/>
<dbReference type="PROSITE" id="PS01124">
    <property type="entry name" value="HTH_ARAC_FAMILY_2"/>
    <property type="match status" value="1"/>
</dbReference>
<evidence type="ECO:0000256" key="1">
    <source>
        <dbReference type="ARBA" id="ARBA00023015"/>
    </source>
</evidence>
<keyword evidence="4" id="KW-1133">Transmembrane helix</keyword>
<evidence type="ECO:0000256" key="3">
    <source>
        <dbReference type="ARBA" id="ARBA00023163"/>
    </source>
</evidence>
<reference evidence="6 7" key="1">
    <citation type="journal article" date="2024" name="Appl. Environ. Microbiol.">
        <title>Pontiella agarivorans sp. nov., a novel marine anaerobic bacterium capable of degrading macroalgal polysaccharides and fixing nitrogen.</title>
        <authorList>
            <person name="Liu N."/>
            <person name="Kivenson V."/>
            <person name="Peng X."/>
            <person name="Cui Z."/>
            <person name="Lankiewicz T.S."/>
            <person name="Gosselin K.M."/>
            <person name="English C.J."/>
            <person name="Blair E.M."/>
            <person name="O'Malley M.A."/>
            <person name="Valentine D.L."/>
        </authorList>
    </citation>
    <scope>NUCLEOTIDE SEQUENCE [LARGE SCALE GENOMIC DNA]</scope>
    <source>
        <strain evidence="6 7">NLcol2</strain>
    </source>
</reference>
<feature type="transmembrane region" description="Helical" evidence="4">
    <location>
        <begin position="204"/>
        <end position="222"/>
    </location>
</feature>
<dbReference type="EMBL" id="JARVCO010000012">
    <property type="protein sequence ID" value="MDZ8120013.1"/>
    <property type="molecule type" value="Genomic_DNA"/>
</dbReference>
<organism evidence="6 7">
    <name type="scientific">Pontiella agarivorans</name>
    <dbReference type="NCBI Taxonomy" id="3038953"/>
    <lineage>
        <taxon>Bacteria</taxon>
        <taxon>Pseudomonadati</taxon>
        <taxon>Kiritimatiellota</taxon>
        <taxon>Kiritimatiellia</taxon>
        <taxon>Kiritimatiellales</taxon>
        <taxon>Pontiellaceae</taxon>
        <taxon>Pontiella</taxon>
    </lineage>
</organism>
<name>A0ABU5N0R4_9BACT</name>
<dbReference type="Proteomes" id="UP001290861">
    <property type="component" value="Unassembled WGS sequence"/>
</dbReference>
<dbReference type="PANTHER" id="PTHR43280:SF28">
    <property type="entry name" value="HTH-TYPE TRANSCRIPTIONAL ACTIVATOR RHAS"/>
    <property type="match status" value="1"/>
</dbReference>
<evidence type="ECO:0000259" key="5">
    <source>
        <dbReference type="PROSITE" id="PS01124"/>
    </source>
</evidence>
<dbReference type="Pfam" id="PF12833">
    <property type="entry name" value="HTH_18"/>
    <property type="match status" value="1"/>
</dbReference>
<dbReference type="PRINTS" id="PR00032">
    <property type="entry name" value="HTHARAC"/>
</dbReference>